<protein>
    <submittedName>
        <fullName evidence="3">Uncharacterized protein</fullName>
    </submittedName>
</protein>
<feature type="signal peptide" evidence="2">
    <location>
        <begin position="1"/>
        <end position="24"/>
    </location>
</feature>
<feature type="region of interest" description="Disordered" evidence="1">
    <location>
        <begin position="126"/>
        <end position="156"/>
    </location>
</feature>
<keyword evidence="2" id="KW-0732">Signal</keyword>
<gene>
    <name evidence="3" type="ORF">SAMN04488125_102335</name>
</gene>
<feature type="compositionally biased region" description="Pro residues" evidence="1">
    <location>
        <begin position="53"/>
        <end position="66"/>
    </location>
</feature>
<dbReference type="STRING" id="414703.SAMN04488125_102335"/>
<sequence length="240" mass="25266">MTFCVLRALSTSAVLIAVAGPALADSPFGSPAWVREQEALRQVEDARRGRKPVAPPAPAPASPDAPSPVARPEAAAVAPSEPEAAAETVPTEPPPEPDLPLPSIAPSANPLSRMAFKDLGGFRHRPLFAPSRRRPDRPVAYMPPPPPPPIEAPASPPPELRLVGIVAGVDRAVALVSRQEGPSLSLRVGDQVDAWRVDRIAPDRVVLREGEREQTYRLFALPPAAAPGAHLPAGAVVRVP</sequence>
<accession>A0A1I4ACU7</accession>
<feature type="compositionally biased region" description="Pro residues" evidence="1">
    <location>
        <begin position="141"/>
        <end position="156"/>
    </location>
</feature>
<dbReference type="OrthoDB" id="8234697at2"/>
<feature type="chain" id="PRO_5011453259" evidence="2">
    <location>
        <begin position="25"/>
        <end position="240"/>
    </location>
</feature>
<feature type="compositionally biased region" description="Pro residues" evidence="1">
    <location>
        <begin position="91"/>
        <end position="100"/>
    </location>
</feature>
<feature type="compositionally biased region" description="Low complexity" evidence="1">
    <location>
        <begin position="67"/>
        <end position="90"/>
    </location>
</feature>
<dbReference type="RefSeq" id="WP_091942315.1">
    <property type="nucleotide sequence ID" value="NZ_FOSV01000002.1"/>
</dbReference>
<dbReference type="Gene3D" id="2.30.30.830">
    <property type="match status" value="1"/>
</dbReference>
<keyword evidence="4" id="KW-1185">Reference proteome</keyword>
<evidence type="ECO:0000256" key="1">
    <source>
        <dbReference type="SAM" id="MobiDB-lite"/>
    </source>
</evidence>
<dbReference type="AlphaFoldDB" id="A0A1I4ACU7"/>
<evidence type="ECO:0000313" key="3">
    <source>
        <dbReference type="EMBL" id="SFK53990.1"/>
    </source>
</evidence>
<dbReference type="Proteomes" id="UP000198804">
    <property type="component" value="Unassembled WGS sequence"/>
</dbReference>
<name>A0A1I4ACU7_9HYPH</name>
<feature type="region of interest" description="Disordered" evidence="1">
    <location>
        <begin position="41"/>
        <end position="108"/>
    </location>
</feature>
<organism evidence="3 4">
    <name type="scientific">Methylorubrum salsuginis</name>
    <dbReference type="NCBI Taxonomy" id="414703"/>
    <lineage>
        <taxon>Bacteria</taxon>
        <taxon>Pseudomonadati</taxon>
        <taxon>Pseudomonadota</taxon>
        <taxon>Alphaproteobacteria</taxon>
        <taxon>Hyphomicrobiales</taxon>
        <taxon>Methylobacteriaceae</taxon>
        <taxon>Methylorubrum</taxon>
    </lineage>
</organism>
<evidence type="ECO:0000256" key="2">
    <source>
        <dbReference type="SAM" id="SignalP"/>
    </source>
</evidence>
<dbReference type="EMBL" id="FOSV01000002">
    <property type="protein sequence ID" value="SFK53990.1"/>
    <property type="molecule type" value="Genomic_DNA"/>
</dbReference>
<evidence type="ECO:0000313" key="4">
    <source>
        <dbReference type="Proteomes" id="UP000198804"/>
    </source>
</evidence>
<feature type="compositionally biased region" description="Basic residues" evidence="1">
    <location>
        <begin position="126"/>
        <end position="135"/>
    </location>
</feature>
<proteinExistence type="predicted"/>
<reference evidence="4" key="1">
    <citation type="submission" date="2016-10" db="EMBL/GenBank/DDBJ databases">
        <authorList>
            <person name="Varghese N."/>
            <person name="Submissions S."/>
        </authorList>
    </citation>
    <scope>NUCLEOTIDE SEQUENCE [LARGE SCALE GENOMIC DNA]</scope>
    <source>
        <strain evidence="4">CGMCC 1.6474</strain>
    </source>
</reference>